<organism evidence="1">
    <name type="scientific">Anguilla anguilla</name>
    <name type="common">European freshwater eel</name>
    <name type="synonym">Muraena anguilla</name>
    <dbReference type="NCBI Taxonomy" id="7936"/>
    <lineage>
        <taxon>Eukaryota</taxon>
        <taxon>Metazoa</taxon>
        <taxon>Chordata</taxon>
        <taxon>Craniata</taxon>
        <taxon>Vertebrata</taxon>
        <taxon>Euteleostomi</taxon>
        <taxon>Actinopterygii</taxon>
        <taxon>Neopterygii</taxon>
        <taxon>Teleostei</taxon>
        <taxon>Anguilliformes</taxon>
        <taxon>Anguillidae</taxon>
        <taxon>Anguilla</taxon>
    </lineage>
</organism>
<proteinExistence type="predicted"/>
<dbReference type="AlphaFoldDB" id="A0A0E9WQ58"/>
<reference evidence="1" key="2">
    <citation type="journal article" date="2015" name="Fish Shellfish Immunol.">
        <title>Early steps in the European eel (Anguilla anguilla)-Vibrio vulnificus interaction in the gills: Role of the RtxA13 toxin.</title>
        <authorList>
            <person name="Callol A."/>
            <person name="Pajuelo D."/>
            <person name="Ebbesson L."/>
            <person name="Teles M."/>
            <person name="MacKenzie S."/>
            <person name="Amaro C."/>
        </authorList>
    </citation>
    <scope>NUCLEOTIDE SEQUENCE</scope>
</reference>
<name>A0A0E9WQ58_ANGAN</name>
<dbReference type="EMBL" id="GBXM01016080">
    <property type="protein sequence ID" value="JAH92497.1"/>
    <property type="molecule type" value="Transcribed_RNA"/>
</dbReference>
<evidence type="ECO:0000313" key="1">
    <source>
        <dbReference type="EMBL" id="JAH92497.1"/>
    </source>
</evidence>
<reference evidence="1" key="1">
    <citation type="submission" date="2014-11" db="EMBL/GenBank/DDBJ databases">
        <authorList>
            <person name="Amaro Gonzalez C."/>
        </authorList>
    </citation>
    <scope>NUCLEOTIDE SEQUENCE</scope>
</reference>
<protein>
    <submittedName>
        <fullName evidence="1">Uncharacterized protein</fullName>
    </submittedName>
</protein>
<accession>A0A0E9WQ58</accession>
<sequence length="62" mass="7356">MCSIYMFLFNRRGKTSALLLYAILIIIRITRLINELHSHLALLYFTPMVHCQQNVMNINFLQ</sequence>